<dbReference type="Proteomes" id="UP000177740">
    <property type="component" value="Unassembled WGS sequence"/>
</dbReference>
<protein>
    <recommendedName>
        <fullName evidence="3">HD domain-containing protein</fullName>
    </recommendedName>
</protein>
<sequence length="202" mass="23269">MLKLEKIIDFFIETESLKKTFRYSTCPEYVRDRSADHSWKAAFIALVISEEVKGIDSQRAVQLLLVHDLAESITGDIDAYRIKLGEITKSEKQRTEEDAMASIKEKLPAGSFLYNLWKEYEEGATEESKYARALDKIETLIHLLSVNFASEKDDQRAELVAKYADEAVNAFPPLKPLLEAVKGRIRAMFKEKGFQWKEHYEI</sequence>
<proteinExistence type="predicted"/>
<dbReference type="STRING" id="1801677.A2365_03425"/>
<evidence type="ECO:0000256" key="1">
    <source>
        <dbReference type="ARBA" id="ARBA00022723"/>
    </source>
</evidence>
<feature type="domain" description="HD" evidence="3">
    <location>
        <begin position="15"/>
        <end position="150"/>
    </location>
</feature>
<dbReference type="GO" id="GO:0002953">
    <property type="term" value="F:5'-deoxynucleotidase activity"/>
    <property type="evidence" value="ECO:0007669"/>
    <property type="project" value="InterPro"/>
</dbReference>
<reference evidence="4 5" key="1">
    <citation type="journal article" date="2016" name="Nat. Commun.">
        <title>Thousands of microbial genomes shed light on interconnected biogeochemical processes in an aquifer system.</title>
        <authorList>
            <person name="Anantharaman K."/>
            <person name="Brown C.T."/>
            <person name="Hug L.A."/>
            <person name="Sharon I."/>
            <person name="Castelle C.J."/>
            <person name="Probst A.J."/>
            <person name="Thomas B.C."/>
            <person name="Singh A."/>
            <person name="Wilkins M.J."/>
            <person name="Karaoz U."/>
            <person name="Brodie E.L."/>
            <person name="Williams K.H."/>
            <person name="Hubbard S.S."/>
            <person name="Banfield J.F."/>
        </authorList>
    </citation>
    <scope>NUCLEOTIDE SEQUENCE [LARGE SCALE GENOMIC DNA]</scope>
</reference>
<dbReference type="InterPro" id="IPR039356">
    <property type="entry name" value="YfbR/HDDC2"/>
</dbReference>
<keyword evidence="1" id="KW-0479">Metal-binding</keyword>
<accession>A0A1G2EPG9</accession>
<evidence type="ECO:0000256" key="2">
    <source>
        <dbReference type="ARBA" id="ARBA00022801"/>
    </source>
</evidence>
<dbReference type="AlphaFoldDB" id="A0A1G2EPG9"/>
<gene>
    <name evidence="4" type="ORF">A2365_03425</name>
</gene>
<evidence type="ECO:0000313" key="4">
    <source>
        <dbReference type="EMBL" id="OGZ27669.1"/>
    </source>
</evidence>
<dbReference type="PANTHER" id="PTHR11845">
    <property type="entry name" value="5'-DEOXYNUCLEOTIDASE HDDC2"/>
    <property type="match status" value="1"/>
</dbReference>
<dbReference type="EMBL" id="MHMM01000004">
    <property type="protein sequence ID" value="OGZ27669.1"/>
    <property type="molecule type" value="Genomic_DNA"/>
</dbReference>
<dbReference type="GO" id="GO:0046872">
    <property type="term" value="F:metal ion binding"/>
    <property type="evidence" value="ECO:0007669"/>
    <property type="project" value="UniProtKB-KW"/>
</dbReference>
<dbReference type="Pfam" id="PF13023">
    <property type="entry name" value="HD_3"/>
    <property type="match status" value="1"/>
</dbReference>
<dbReference type="PANTHER" id="PTHR11845:SF13">
    <property type="entry name" value="5'-DEOXYNUCLEOTIDASE HDDC2"/>
    <property type="match status" value="1"/>
</dbReference>
<keyword evidence="2" id="KW-0378">Hydrolase</keyword>
<name>A0A1G2EPG9_9BACT</name>
<dbReference type="InterPro" id="IPR006674">
    <property type="entry name" value="HD_domain"/>
</dbReference>
<dbReference type="GO" id="GO:0005737">
    <property type="term" value="C:cytoplasm"/>
    <property type="evidence" value="ECO:0007669"/>
    <property type="project" value="TreeGrafter"/>
</dbReference>
<comment type="caution">
    <text evidence="4">The sequence shown here is derived from an EMBL/GenBank/DDBJ whole genome shotgun (WGS) entry which is preliminary data.</text>
</comment>
<organism evidence="4 5">
    <name type="scientific">Candidatus Nealsonbacteria bacterium RIFOXYB1_FULL_40_15</name>
    <dbReference type="NCBI Taxonomy" id="1801677"/>
    <lineage>
        <taxon>Bacteria</taxon>
        <taxon>Candidatus Nealsoniibacteriota</taxon>
    </lineage>
</organism>
<evidence type="ECO:0000259" key="3">
    <source>
        <dbReference type="Pfam" id="PF13023"/>
    </source>
</evidence>
<dbReference type="Gene3D" id="1.10.3210.10">
    <property type="entry name" value="Hypothetical protein af1432"/>
    <property type="match status" value="1"/>
</dbReference>
<evidence type="ECO:0000313" key="5">
    <source>
        <dbReference type="Proteomes" id="UP000177740"/>
    </source>
</evidence>
<dbReference type="SUPFAM" id="SSF109604">
    <property type="entry name" value="HD-domain/PDEase-like"/>
    <property type="match status" value="1"/>
</dbReference>